<dbReference type="InterPro" id="IPR041588">
    <property type="entry name" value="Integrase_H2C2"/>
</dbReference>
<dbReference type="InterPro" id="IPR036397">
    <property type="entry name" value="RNaseH_sf"/>
</dbReference>
<dbReference type="InterPro" id="IPR052160">
    <property type="entry name" value="Gypsy_RT_Integrase-like"/>
</dbReference>
<accession>A0A9P0K993</accession>
<keyword evidence="3" id="KW-1185">Reference proteome</keyword>
<evidence type="ECO:0000259" key="1">
    <source>
        <dbReference type="Pfam" id="PF17921"/>
    </source>
</evidence>
<protein>
    <recommendedName>
        <fullName evidence="1">Integrase zinc-binding domain-containing protein</fullName>
    </recommendedName>
</protein>
<dbReference type="Pfam" id="PF17921">
    <property type="entry name" value="Integrase_H2C2"/>
    <property type="match status" value="1"/>
</dbReference>
<dbReference type="EMBL" id="CAKOFQ010006761">
    <property type="protein sequence ID" value="CAH1969170.1"/>
    <property type="molecule type" value="Genomic_DNA"/>
</dbReference>
<sequence length="124" mass="14592">MLFVNRLGLLRIFHDEQCHVGPEKTYESIAQHFWFPRLRNFIKCYIKDCVICAVRKRQEQVLYGGSYDQWTFHTHMDCLGPLTASNGGYKHVLVMVDAFTKYCILTSMKSVTTLQRRLKSCMMF</sequence>
<dbReference type="PANTHER" id="PTHR47266">
    <property type="entry name" value="ENDONUCLEASE-RELATED"/>
    <property type="match status" value="1"/>
</dbReference>
<comment type="caution">
    <text evidence="2">The sequence shown here is derived from an EMBL/GenBank/DDBJ whole genome shotgun (WGS) entry which is preliminary data.</text>
</comment>
<gene>
    <name evidence="2" type="ORF">ACAOBT_LOCUS8278</name>
</gene>
<proteinExistence type="predicted"/>
<reference evidence="2" key="1">
    <citation type="submission" date="2022-03" db="EMBL/GenBank/DDBJ databases">
        <authorList>
            <person name="Sayadi A."/>
        </authorList>
    </citation>
    <scope>NUCLEOTIDE SEQUENCE</scope>
</reference>
<feature type="domain" description="Integrase zinc-binding" evidence="1">
    <location>
        <begin position="7"/>
        <end position="57"/>
    </location>
</feature>
<dbReference type="GO" id="GO:0003676">
    <property type="term" value="F:nucleic acid binding"/>
    <property type="evidence" value="ECO:0007669"/>
    <property type="project" value="InterPro"/>
</dbReference>
<dbReference type="InterPro" id="IPR012337">
    <property type="entry name" value="RNaseH-like_sf"/>
</dbReference>
<evidence type="ECO:0000313" key="2">
    <source>
        <dbReference type="EMBL" id="CAH1969170.1"/>
    </source>
</evidence>
<name>A0A9P0K993_ACAOB</name>
<dbReference type="AlphaFoldDB" id="A0A9P0K993"/>
<organism evidence="2 3">
    <name type="scientific">Acanthoscelides obtectus</name>
    <name type="common">Bean weevil</name>
    <name type="synonym">Bruchus obtectus</name>
    <dbReference type="NCBI Taxonomy" id="200917"/>
    <lineage>
        <taxon>Eukaryota</taxon>
        <taxon>Metazoa</taxon>
        <taxon>Ecdysozoa</taxon>
        <taxon>Arthropoda</taxon>
        <taxon>Hexapoda</taxon>
        <taxon>Insecta</taxon>
        <taxon>Pterygota</taxon>
        <taxon>Neoptera</taxon>
        <taxon>Endopterygota</taxon>
        <taxon>Coleoptera</taxon>
        <taxon>Polyphaga</taxon>
        <taxon>Cucujiformia</taxon>
        <taxon>Chrysomeloidea</taxon>
        <taxon>Chrysomelidae</taxon>
        <taxon>Bruchinae</taxon>
        <taxon>Bruchini</taxon>
        <taxon>Acanthoscelides</taxon>
    </lineage>
</organism>
<dbReference type="Gene3D" id="3.30.420.10">
    <property type="entry name" value="Ribonuclease H-like superfamily/Ribonuclease H"/>
    <property type="match status" value="1"/>
</dbReference>
<evidence type="ECO:0000313" key="3">
    <source>
        <dbReference type="Proteomes" id="UP001152888"/>
    </source>
</evidence>
<dbReference type="SUPFAM" id="SSF53098">
    <property type="entry name" value="Ribonuclease H-like"/>
    <property type="match status" value="1"/>
</dbReference>
<dbReference type="Proteomes" id="UP001152888">
    <property type="component" value="Unassembled WGS sequence"/>
</dbReference>
<dbReference type="OrthoDB" id="8060624at2759"/>
<dbReference type="Gene3D" id="1.10.340.70">
    <property type="match status" value="1"/>
</dbReference>